<keyword evidence="1" id="KW-0472">Membrane</keyword>
<dbReference type="AlphaFoldDB" id="A0A835G406"/>
<dbReference type="Proteomes" id="UP000648187">
    <property type="component" value="Unassembled WGS sequence"/>
</dbReference>
<feature type="transmembrane region" description="Helical" evidence="1">
    <location>
        <begin position="267"/>
        <end position="288"/>
    </location>
</feature>
<protein>
    <recommendedName>
        <fullName evidence="4">Gustatory receptor</fullName>
    </recommendedName>
</protein>
<name>A0A835G406_SPOEX</name>
<gene>
    <name evidence="2" type="ORF">HW555_013505</name>
</gene>
<dbReference type="EMBL" id="JACKWZ010000658">
    <property type="protein sequence ID" value="KAF9405954.1"/>
    <property type="molecule type" value="Genomic_DNA"/>
</dbReference>
<keyword evidence="1" id="KW-0812">Transmembrane</keyword>
<keyword evidence="3" id="KW-1185">Reference proteome</keyword>
<proteinExistence type="predicted"/>
<feature type="non-terminal residue" evidence="2">
    <location>
        <position position="1"/>
    </location>
</feature>
<organism evidence="2 3">
    <name type="scientific">Spodoptera exigua</name>
    <name type="common">Beet armyworm</name>
    <name type="synonym">Noctua fulgens</name>
    <dbReference type="NCBI Taxonomy" id="7107"/>
    <lineage>
        <taxon>Eukaryota</taxon>
        <taxon>Metazoa</taxon>
        <taxon>Ecdysozoa</taxon>
        <taxon>Arthropoda</taxon>
        <taxon>Hexapoda</taxon>
        <taxon>Insecta</taxon>
        <taxon>Pterygota</taxon>
        <taxon>Neoptera</taxon>
        <taxon>Endopterygota</taxon>
        <taxon>Lepidoptera</taxon>
        <taxon>Glossata</taxon>
        <taxon>Ditrysia</taxon>
        <taxon>Noctuoidea</taxon>
        <taxon>Noctuidae</taxon>
        <taxon>Amphipyrinae</taxon>
        <taxon>Spodoptera</taxon>
    </lineage>
</organism>
<evidence type="ECO:0008006" key="4">
    <source>
        <dbReference type="Google" id="ProtNLM"/>
    </source>
</evidence>
<evidence type="ECO:0000313" key="3">
    <source>
        <dbReference type="Proteomes" id="UP000648187"/>
    </source>
</evidence>
<reference evidence="2" key="1">
    <citation type="submission" date="2020-08" db="EMBL/GenBank/DDBJ databases">
        <title>Spodoptera exigua strain:BAW_Kor-Di-RS1 Genome sequencing and assembly.</title>
        <authorList>
            <person name="Kim J."/>
            <person name="Nam H.Y."/>
            <person name="Kwon M."/>
            <person name="Choi J.H."/>
            <person name="Cho S.R."/>
            <person name="Kim G.-H."/>
        </authorList>
    </citation>
    <scope>NUCLEOTIDE SEQUENCE</scope>
    <source>
        <strain evidence="2">BAW_Kor-Di-RS1</strain>
        <tissue evidence="2">Whole-body</tissue>
    </source>
</reference>
<accession>A0A835G406</accession>
<keyword evidence="1" id="KW-1133">Transmembrane helix</keyword>
<evidence type="ECO:0000313" key="2">
    <source>
        <dbReference type="EMBL" id="KAF9405954.1"/>
    </source>
</evidence>
<sequence>FSVSLLCNIPQWIGGFLLATDLWFNKVPGISKYVLALDLLMSMLHVMAPSLIVELVNNEIDQIKSILVTQIIRCSVYRWGISIGTAPHIMLLSSDTSRFLVYFFLFTLHSRLVLIEKCLKNNSNCPANSIGVCLGDNVKMVRKCLRYYNSLLDNMLIVDCPLQILLSIEVVCGIPRWIEGMYFISCDLMTGATTNSFFFNTFEITFNIILVTSPAFVVELIANKTDEIKAILMQQIIYCSDPSFRFELETALQYVQRRPFNLAICRIIPVNANLPFIILNICVVYVFITMQFAHYTKY</sequence>
<evidence type="ECO:0000256" key="1">
    <source>
        <dbReference type="SAM" id="Phobius"/>
    </source>
</evidence>
<comment type="caution">
    <text evidence="2">The sequence shown here is derived from an EMBL/GenBank/DDBJ whole genome shotgun (WGS) entry which is preliminary data.</text>
</comment>